<evidence type="ECO:0000313" key="1">
    <source>
        <dbReference type="EMBL" id="HEW45674.1"/>
    </source>
</evidence>
<comment type="caution">
    <text evidence="1">The sequence shown here is derived from an EMBL/GenBank/DDBJ whole genome shotgun (WGS) entry which is preliminary data.</text>
</comment>
<protein>
    <submittedName>
        <fullName evidence="1">Peptide chain release factor 1</fullName>
    </submittedName>
</protein>
<organism evidence="1">
    <name type="scientific">Hydrogenobacter sp</name>
    <dbReference type="NCBI Taxonomy" id="2152829"/>
    <lineage>
        <taxon>Bacteria</taxon>
        <taxon>Pseudomonadati</taxon>
        <taxon>Aquificota</taxon>
        <taxon>Aquificia</taxon>
        <taxon>Aquificales</taxon>
        <taxon>Aquificaceae</taxon>
        <taxon>Hydrogenobacter</taxon>
    </lineage>
</organism>
<dbReference type="AlphaFoldDB" id="A0A7C2V359"/>
<accession>A0A7C2V359</accession>
<dbReference type="Pfam" id="PF18856">
    <property type="entry name" value="baeRF_family12"/>
    <property type="match status" value="1"/>
</dbReference>
<sequence length="405" mass="47006">MRSLKEAIETLLSFKPDDYMITNLYLRLDAEDRENRKYLRSFKDLVKMQKEYLDKRGLKGEVWKSVEEDFKKMEEFLSEPENLKGCRGIAIFSSSARGIFEVVKLPYVYRSRLIISHNPLLREIASIDEELGRIGVLLIDRKHVRFFLMDLEGATEVLDFMEPIATRAHKFHSGGGMLKGAEGTMKFSMPQRVGGPNMVQHAFGEYRFHMRIKEEKHRLFKLASDALMEAWKESKFDKLVIGSDREDIEEIENHLHTYLKERLIGYIRVNPSHVEELELKEKVFDLLIQKSREEEKALIRELEELQGKGLAVNGTSKVLEQLYAGNVRVLLVPEDFHKPGYVCENSHLPLLTPNCPTDEKVYEVPDVVEEIIEMALEERARVKVLFLEETKKKVDGLACLMRFAL</sequence>
<dbReference type="Gene3D" id="3.30.1330.30">
    <property type="match status" value="1"/>
</dbReference>
<dbReference type="InterPro" id="IPR029064">
    <property type="entry name" value="Ribosomal_eL30-like_sf"/>
</dbReference>
<dbReference type="Gene3D" id="3.30.420.60">
    <property type="entry name" value="eRF1 domain 2"/>
    <property type="match status" value="1"/>
</dbReference>
<name>A0A7C2V359_9AQUI</name>
<dbReference type="EMBL" id="DSFP01000031">
    <property type="protein sequence ID" value="HEW45674.1"/>
    <property type="molecule type" value="Genomic_DNA"/>
</dbReference>
<dbReference type="InterPro" id="IPR041374">
    <property type="entry name" value="BaeRF_family12"/>
</dbReference>
<dbReference type="InterPro" id="IPR042226">
    <property type="entry name" value="eFR1_2_sf"/>
</dbReference>
<dbReference type="SUPFAM" id="SSF55315">
    <property type="entry name" value="L30e-like"/>
    <property type="match status" value="1"/>
</dbReference>
<gene>
    <name evidence="1" type="ORF">ENO47_03265</name>
</gene>
<reference evidence="1" key="1">
    <citation type="journal article" date="2020" name="mSystems">
        <title>Genome- and Community-Level Interaction Insights into Carbon Utilization and Element Cycling Functions of Hydrothermarchaeota in Hydrothermal Sediment.</title>
        <authorList>
            <person name="Zhou Z."/>
            <person name="Liu Y."/>
            <person name="Xu W."/>
            <person name="Pan J."/>
            <person name="Luo Z.H."/>
            <person name="Li M."/>
        </authorList>
    </citation>
    <scope>NUCLEOTIDE SEQUENCE [LARGE SCALE GENOMIC DNA]</scope>
    <source>
        <strain evidence="1">SpSt-132</strain>
    </source>
</reference>
<proteinExistence type="predicted"/>